<feature type="compositionally biased region" description="Basic and acidic residues" evidence="1">
    <location>
        <begin position="196"/>
        <end position="211"/>
    </location>
</feature>
<dbReference type="AlphaFoldDB" id="A0A6A6Z6H7"/>
<dbReference type="Proteomes" id="UP000504636">
    <property type="component" value="Unplaced"/>
</dbReference>
<evidence type="ECO:0000256" key="1">
    <source>
        <dbReference type="SAM" id="MobiDB-lite"/>
    </source>
</evidence>
<reference evidence="4" key="2">
    <citation type="submission" date="2020-04" db="EMBL/GenBank/DDBJ databases">
        <authorList>
            <consortium name="NCBI Genome Project"/>
        </authorList>
    </citation>
    <scope>NUCLEOTIDE SEQUENCE</scope>
    <source>
        <strain evidence="4">CBS 304.34</strain>
    </source>
</reference>
<dbReference type="OrthoDB" id="3791931at2759"/>
<dbReference type="EMBL" id="MU003693">
    <property type="protein sequence ID" value="KAF2816712.1"/>
    <property type="molecule type" value="Genomic_DNA"/>
</dbReference>
<reference evidence="2 4" key="1">
    <citation type="journal article" date="2020" name="Stud. Mycol.">
        <title>101 Dothideomycetes genomes: a test case for predicting lifestyles and emergence of pathogens.</title>
        <authorList>
            <person name="Haridas S."/>
            <person name="Albert R."/>
            <person name="Binder M."/>
            <person name="Bloem J."/>
            <person name="Labutti K."/>
            <person name="Salamov A."/>
            <person name="Andreopoulos B."/>
            <person name="Baker S."/>
            <person name="Barry K."/>
            <person name="Bills G."/>
            <person name="Bluhm B."/>
            <person name="Cannon C."/>
            <person name="Castanera R."/>
            <person name="Culley D."/>
            <person name="Daum C."/>
            <person name="Ezra D."/>
            <person name="Gonzalez J."/>
            <person name="Henrissat B."/>
            <person name="Kuo A."/>
            <person name="Liang C."/>
            <person name="Lipzen A."/>
            <person name="Lutzoni F."/>
            <person name="Magnuson J."/>
            <person name="Mondo S."/>
            <person name="Nolan M."/>
            <person name="Ohm R."/>
            <person name="Pangilinan J."/>
            <person name="Park H.-J."/>
            <person name="Ramirez L."/>
            <person name="Alfaro M."/>
            <person name="Sun H."/>
            <person name="Tritt A."/>
            <person name="Yoshinaga Y."/>
            <person name="Zwiers L.-H."/>
            <person name="Turgeon B."/>
            <person name="Goodwin S."/>
            <person name="Spatafora J."/>
            <person name="Crous P."/>
            <person name="Grigoriev I."/>
        </authorList>
    </citation>
    <scope>NUCLEOTIDE SEQUENCE</scope>
    <source>
        <strain evidence="2 4">CBS 304.34</strain>
    </source>
</reference>
<dbReference type="RefSeq" id="XP_033583676.1">
    <property type="nucleotide sequence ID" value="XM_033721746.1"/>
</dbReference>
<organism evidence="2">
    <name type="scientific">Mytilinidion resinicola</name>
    <dbReference type="NCBI Taxonomy" id="574789"/>
    <lineage>
        <taxon>Eukaryota</taxon>
        <taxon>Fungi</taxon>
        <taxon>Dikarya</taxon>
        <taxon>Ascomycota</taxon>
        <taxon>Pezizomycotina</taxon>
        <taxon>Dothideomycetes</taxon>
        <taxon>Pleosporomycetidae</taxon>
        <taxon>Mytilinidiales</taxon>
        <taxon>Mytilinidiaceae</taxon>
        <taxon>Mytilinidion</taxon>
    </lineage>
</organism>
<reference evidence="4" key="3">
    <citation type="submission" date="2025-04" db="UniProtKB">
        <authorList>
            <consortium name="RefSeq"/>
        </authorList>
    </citation>
    <scope>IDENTIFICATION</scope>
    <source>
        <strain evidence="4">CBS 304.34</strain>
    </source>
</reference>
<evidence type="ECO:0000313" key="3">
    <source>
        <dbReference type="Proteomes" id="UP000504636"/>
    </source>
</evidence>
<dbReference type="GeneID" id="54462639"/>
<proteinExistence type="predicted"/>
<feature type="compositionally biased region" description="Polar residues" evidence="1">
    <location>
        <begin position="231"/>
        <end position="243"/>
    </location>
</feature>
<keyword evidence="3" id="KW-1185">Reference proteome</keyword>
<evidence type="ECO:0000313" key="2">
    <source>
        <dbReference type="EMBL" id="KAF2816712.1"/>
    </source>
</evidence>
<accession>A0A6A6Z6H7</accession>
<evidence type="ECO:0000313" key="4">
    <source>
        <dbReference type="RefSeq" id="XP_033583676.1"/>
    </source>
</evidence>
<name>A0A6A6Z6H7_9PEZI</name>
<sequence>MARQQKVSRLPTPGHAISATTYGDPHAQGGRLGLHTGTFSGHGHTLYPRQNPWEREPSAYNGDLAADDLLNFGAIFDNTGPRWNPIRPMDSRPASHDNAIQYGSTSFGSFEGTAVGFNAAPLSKNLAFMPGFPDYSPVTPSTSRGVVSTSDAEPTFPMKDFELGHLEASSNVFNTSSQLSNAYDFAALLPELDIPQEHDPTKLGSMEELHGHTSQHLPSAKGPNGADSYKPSENNNGPATIQRWNGPPVGQATKPLRTMAYRRDAKGKIYDPLVTALEKKSNGLYWSSSAEAEHFFARTARWTPTLLQRPLCPAERESCVVRLREAIINTTGILDNKNRCLKPWLDGHYTAPAAEYVAHTIVDELVNLHTFGYTAPILDSKRLLESRFQQDLGFTHRLQEIEKLLFERKSVCKALMDGGDIMQLVAAPKLKTKRERFVNFHQMTEYNKVGNGRKANMLAAGTGGTKATKKRLASQFSTDDSDDDLVNHTEATYAVNQRRRLDTPQGWS</sequence>
<feature type="region of interest" description="Disordered" evidence="1">
    <location>
        <begin position="196"/>
        <end position="253"/>
    </location>
</feature>
<gene>
    <name evidence="2 4" type="ORF">BDZ99DRAFT_471919</name>
</gene>
<protein>
    <submittedName>
        <fullName evidence="2 4">Uncharacterized protein</fullName>
    </submittedName>
</protein>